<keyword evidence="6" id="KW-1185">Reference proteome</keyword>
<name>A0A7W4UN42_9MICO</name>
<proteinExistence type="predicted"/>
<dbReference type="PANTHER" id="PTHR42841">
    <property type="entry name" value="AMINE OXIDASE"/>
    <property type="match status" value="1"/>
</dbReference>
<evidence type="ECO:0000256" key="1">
    <source>
        <dbReference type="ARBA" id="ARBA00001974"/>
    </source>
</evidence>
<dbReference type="RefSeq" id="WP_183623612.1">
    <property type="nucleotide sequence ID" value="NZ_JACHWJ010000001.1"/>
</dbReference>
<dbReference type="InterPro" id="IPR036188">
    <property type="entry name" value="FAD/NAD-bd_sf"/>
</dbReference>
<dbReference type="PRINTS" id="PR00757">
    <property type="entry name" value="AMINEOXDASEF"/>
</dbReference>
<evidence type="ECO:0000313" key="6">
    <source>
        <dbReference type="Proteomes" id="UP000545286"/>
    </source>
</evidence>
<dbReference type="GO" id="GO:0016491">
    <property type="term" value="F:oxidoreductase activity"/>
    <property type="evidence" value="ECO:0007669"/>
    <property type="project" value="UniProtKB-KW"/>
</dbReference>
<accession>A0A7W4UN42</accession>
<comment type="cofactor">
    <cofactor evidence="1">
        <name>FAD</name>
        <dbReference type="ChEBI" id="CHEBI:57692"/>
    </cofactor>
</comment>
<dbReference type="InterPro" id="IPR002937">
    <property type="entry name" value="Amino_oxidase"/>
</dbReference>
<feature type="domain" description="Amine oxidase" evidence="4">
    <location>
        <begin position="12"/>
        <end position="409"/>
    </location>
</feature>
<dbReference type="InterPro" id="IPR001613">
    <property type="entry name" value="Flavin_amine_oxidase"/>
</dbReference>
<sequence>MDTDIVVIGAGIAGLRAARRLEEHGCSVVVLEAEGEVGGRIRTDDVDGFLCDHGFQVLNPAYPALREAVDVEALALHSFGVGAIVRSGDRASTLAHPLRHPRFALQTLLSEHVPLGDVFALARWLGPTLVGLDGVGAQDRALGASLDEAGLTGKLRHDLLDTFLAGVLADSSGGSSANFVKQLVRYFALGAPGLPRAGMRALPVQMASSLQEPVRLGTGAREVNETSGGVRVVTDRGTILARAAIVAVAPNDLPELTGEAAPATHGLTTWWFRASGEPRTGPYLLIDASLPGGGPAGPIWNTAVISEVAPSYAPAGQHLVQATTLLDRIDGLASEAQIRDDLARLYGTSTSGWEVLAHHVVPHALPAVQPPFRSPGPRRLGERVLVTGDHRESSSIQGALVAGQRAADAAGAMLA</sequence>
<dbReference type="EMBL" id="JACHWJ010000001">
    <property type="protein sequence ID" value="MBB2957089.1"/>
    <property type="molecule type" value="Genomic_DNA"/>
</dbReference>
<protein>
    <recommendedName>
        <fullName evidence="4">Amine oxidase domain-containing protein</fullName>
    </recommendedName>
</protein>
<dbReference type="Pfam" id="PF01593">
    <property type="entry name" value="Amino_oxidase"/>
    <property type="match status" value="1"/>
</dbReference>
<dbReference type="Proteomes" id="UP000545286">
    <property type="component" value="Unassembled WGS sequence"/>
</dbReference>
<evidence type="ECO:0000256" key="3">
    <source>
        <dbReference type="PIRSR" id="PIRSR601613-1"/>
    </source>
</evidence>
<dbReference type="AlphaFoldDB" id="A0A7W4UN42"/>
<organism evidence="5 6">
    <name type="scientific">Pseudoclavibacter helvolus</name>
    <dbReference type="NCBI Taxonomy" id="255205"/>
    <lineage>
        <taxon>Bacteria</taxon>
        <taxon>Bacillati</taxon>
        <taxon>Actinomycetota</taxon>
        <taxon>Actinomycetes</taxon>
        <taxon>Micrococcales</taxon>
        <taxon>Microbacteriaceae</taxon>
        <taxon>Pseudoclavibacter</taxon>
    </lineage>
</organism>
<comment type="caution">
    <text evidence="5">The sequence shown here is derived from an EMBL/GenBank/DDBJ whole genome shotgun (WGS) entry which is preliminary data.</text>
</comment>
<keyword evidence="2" id="KW-0560">Oxidoreductase</keyword>
<reference evidence="5 6" key="1">
    <citation type="submission" date="2020-08" db="EMBL/GenBank/DDBJ databases">
        <title>Sequencing the genomes of 1000 actinobacteria strains.</title>
        <authorList>
            <person name="Klenk H.-P."/>
        </authorList>
    </citation>
    <scope>NUCLEOTIDE SEQUENCE [LARGE SCALE GENOMIC DNA]</scope>
    <source>
        <strain evidence="5 6">DSM 20419</strain>
    </source>
</reference>
<dbReference type="Gene3D" id="3.50.50.60">
    <property type="entry name" value="FAD/NAD(P)-binding domain"/>
    <property type="match status" value="1"/>
</dbReference>
<evidence type="ECO:0000256" key="2">
    <source>
        <dbReference type="ARBA" id="ARBA00023002"/>
    </source>
</evidence>
<feature type="binding site" evidence="3">
    <location>
        <begin position="32"/>
        <end position="33"/>
    </location>
    <ligand>
        <name>FAD</name>
        <dbReference type="ChEBI" id="CHEBI:57692"/>
    </ligand>
</feature>
<evidence type="ECO:0000259" key="4">
    <source>
        <dbReference type="Pfam" id="PF01593"/>
    </source>
</evidence>
<dbReference type="SUPFAM" id="SSF51905">
    <property type="entry name" value="FAD/NAD(P)-binding domain"/>
    <property type="match status" value="1"/>
</dbReference>
<evidence type="ECO:0000313" key="5">
    <source>
        <dbReference type="EMBL" id="MBB2957089.1"/>
    </source>
</evidence>
<gene>
    <name evidence="5" type="ORF">FHX72_001201</name>
</gene>